<feature type="transmembrane region" description="Helical" evidence="13">
    <location>
        <begin position="167"/>
        <end position="188"/>
    </location>
</feature>
<dbReference type="PANTHER" id="PTHR43298:SF2">
    <property type="entry name" value="FMN_FAD EXPORTER YEEO-RELATED"/>
    <property type="match status" value="1"/>
</dbReference>
<evidence type="ECO:0000256" key="5">
    <source>
        <dbReference type="ARBA" id="ARBA00022448"/>
    </source>
</evidence>
<dbReference type="Proteomes" id="UP001299068">
    <property type="component" value="Unassembled WGS sequence"/>
</dbReference>
<dbReference type="InterPro" id="IPR002528">
    <property type="entry name" value="MATE_fam"/>
</dbReference>
<evidence type="ECO:0000256" key="3">
    <source>
        <dbReference type="ARBA" id="ARBA00010199"/>
    </source>
</evidence>
<evidence type="ECO:0000256" key="2">
    <source>
        <dbReference type="ARBA" id="ARBA00004651"/>
    </source>
</evidence>
<proteinExistence type="inferred from homology"/>
<sequence>MGKELNLTEGPIIKKLIALSLPIMGTSFIQMAYNMIDMIWVGRVGSSAVAAVGTAGFFTWLAMAFVIVSKMGAEVKVAQSVGRQDYDGAKNYIKASVQINVVLGIIYSLVMVLFRGPLIGFFNLGDTTVIHMAETYLVAIVFGLPFYFINPVFTSIFNAIGNSKMPFFINTCGLIVNIILDPILILGIGDFKGLGVLGAAIATVIAQVVVSALFIVNILKSNHDFLKVNILKGVNFSHIRTICRIGLPTAFQSGLFTVFAMILGRIVAVWGPVPIAVQKVGSQIESISWMTTEGLAISLGAFVGQNFGAKKYHRIMDGYKAILGIALGVGIFASILLIFFGNYIFSIFIPEQDAIIQGTSYLKILGYSQIFMCIEITTSGIFNGVSKTYIPSLISIIITGARVPLAYILSRPEILGIDGVWWAVSITSILKGIIIIIVLIRFYKTKKLFKDN</sequence>
<evidence type="ECO:0000256" key="12">
    <source>
        <dbReference type="ARBA" id="ARBA00031636"/>
    </source>
</evidence>
<feature type="transmembrane region" description="Helical" evidence="13">
    <location>
        <begin position="421"/>
        <end position="443"/>
    </location>
</feature>
<keyword evidence="7" id="KW-1003">Cell membrane</keyword>
<dbReference type="PIRSF" id="PIRSF006603">
    <property type="entry name" value="DinF"/>
    <property type="match status" value="1"/>
</dbReference>
<keyword evidence="8 13" id="KW-0812">Transmembrane</keyword>
<protein>
    <recommendedName>
        <fullName evidence="4">Probable multidrug resistance protein NorM</fullName>
    </recommendedName>
    <alternativeName>
        <fullName evidence="12">Multidrug-efflux transporter</fullName>
    </alternativeName>
</protein>
<feature type="transmembrane region" description="Helical" evidence="13">
    <location>
        <begin position="99"/>
        <end position="124"/>
    </location>
</feature>
<evidence type="ECO:0000256" key="6">
    <source>
        <dbReference type="ARBA" id="ARBA00022449"/>
    </source>
</evidence>
<evidence type="ECO:0000256" key="4">
    <source>
        <dbReference type="ARBA" id="ARBA00020268"/>
    </source>
</evidence>
<evidence type="ECO:0000256" key="11">
    <source>
        <dbReference type="ARBA" id="ARBA00023136"/>
    </source>
</evidence>
<evidence type="ECO:0000256" key="1">
    <source>
        <dbReference type="ARBA" id="ARBA00003408"/>
    </source>
</evidence>
<comment type="similarity">
    <text evidence="3">Belongs to the multi antimicrobial extrusion (MATE) (TC 2.A.66.1) family.</text>
</comment>
<keyword evidence="5" id="KW-0813">Transport</keyword>
<dbReference type="NCBIfam" id="TIGR00797">
    <property type="entry name" value="matE"/>
    <property type="match status" value="1"/>
</dbReference>
<dbReference type="PANTHER" id="PTHR43298">
    <property type="entry name" value="MULTIDRUG RESISTANCE PROTEIN NORM-RELATED"/>
    <property type="match status" value="1"/>
</dbReference>
<dbReference type="InterPro" id="IPR048279">
    <property type="entry name" value="MdtK-like"/>
</dbReference>
<evidence type="ECO:0000256" key="10">
    <source>
        <dbReference type="ARBA" id="ARBA00023065"/>
    </source>
</evidence>
<reference evidence="14 15" key="1">
    <citation type="journal article" date="2021" name="Cell Host Microbe">
        <title>in vivo commensal control of Clostridioides difficile virulence.</title>
        <authorList>
            <person name="Girinathan B.P."/>
            <person name="Dibenedetto N."/>
            <person name="Worley J.N."/>
            <person name="Peltier J."/>
            <person name="Arrieta-Ortiz M.L."/>
            <person name="Rupa Christinal Immanuel S."/>
            <person name="Lavin R."/>
            <person name="Delaney M.L."/>
            <person name="Cummins C."/>
            <person name="Hoffmann M."/>
            <person name="Luo Y."/>
            <person name="Gonzalez-Escalona N."/>
            <person name="Allard M."/>
            <person name="Onderdonk A.B."/>
            <person name="Gerber G.K."/>
            <person name="Sonenshein A.L."/>
            <person name="Baliga N."/>
            <person name="Dupuy B."/>
            <person name="Bry L."/>
        </authorList>
    </citation>
    <scope>NUCLEOTIDE SEQUENCE [LARGE SCALE GENOMIC DNA]</scope>
    <source>
        <strain evidence="14 15">DSM 599</strain>
    </source>
</reference>
<feature type="transmembrane region" description="Helical" evidence="13">
    <location>
        <begin position="389"/>
        <end position="409"/>
    </location>
</feature>
<keyword evidence="9 13" id="KW-1133">Transmembrane helix</keyword>
<dbReference type="CDD" id="cd13140">
    <property type="entry name" value="MATE_like_1"/>
    <property type="match status" value="1"/>
</dbReference>
<dbReference type="Pfam" id="PF01554">
    <property type="entry name" value="MatE"/>
    <property type="match status" value="2"/>
</dbReference>
<evidence type="ECO:0000256" key="8">
    <source>
        <dbReference type="ARBA" id="ARBA00022692"/>
    </source>
</evidence>
<accession>A0ABS7KXN3</accession>
<feature type="transmembrane region" description="Helical" evidence="13">
    <location>
        <begin position="287"/>
        <end position="309"/>
    </location>
</feature>
<evidence type="ECO:0000256" key="9">
    <source>
        <dbReference type="ARBA" id="ARBA00022989"/>
    </source>
</evidence>
<keyword evidence="11 13" id="KW-0472">Membrane</keyword>
<comment type="subcellular location">
    <subcellularLocation>
        <location evidence="2">Cell membrane</location>
        <topology evidence="2">Multi-pass membrane protein</topology>
    </subcellularLocation>
</comment>
<dbReference type="InterPro" id="IPR050222">
    <property type="entry name" value="MATE_MdtK"/>
</dbReference>
<feature type="transmembrane region" description="Helical" evidence="13">
    <location>
        <begin position="194"/>
        <end position="219"/>
    </location>
</feature>
<keyword evidence="15" id="KW-1185">Reference proteome</keyword>
<comment type="function">
    <text evidence="1">Multidrug efflux pump.</text>
</comment>
<gene>
    <name evidence="14" type="ORF">K5V21_08070</name>
</gene>
<keyword evidence="10" id="KW-0406">Ion transport</keyword>
<feature type="transmembrane region" description="Helical" evidence="13">
    <location>
        <begin position="12"/>
        <end position="36"/>
    </location>
</feature>
<comment type="caution">
    <text evidence="14">The sequence shown here is derived from an EMBL/GenBank/DDBJ whole genome shotgun (WGS) entry which is preliminary data.</text>
</comment>
<keyword evidence="6" id="KW-0050">Antiport</keyword>
<evidence type="ECO:0000256" key="7">
    <source>
        <dbReference type="ARBA" id="ARBA00022475"/>
    </source>
</evidence>
<evidence type="ECO:0000256" key="13">
    <source>
        <dbReference type="SAM" id="Phobius"/>
    </source>
</evidence>
<evidence type="ECO:0000313" key="14">
    <source>
        <dbReference type="EMBL" id="MBY0755412.1"/>
    </source>
</evidence>
<feature type="transmembrane region" description="Helical" evidence="13">
    <location>
        <begin position="48"/>
        <end position="68"/>
    </location>
</feature>
<feature type="transmembrane region" description="Helical" evidence="13">
    <location>
        <begin position="364"/>
        <end position="382"/>
    </location>
</feature>
<organism evidence="14 15">
    <name type="scientific">Clostridium sardiniense</name>
    <name type="common">Clostridium absonum</name>
    <dbReference type="NCBI Taxonomy" id="29369"/>
    <lineage>
        <taxon>Bacteria</taxon>
        <taxon>Bacillati</taxon>
        <taxon>Bacillota</taxon>
        <taxon>Clostridia</taxon>
        <taxon>Eubacteriales</taxon>
        <taxon>Clostridiaceae</taxon>
        <taxon>Clostridium</taxon>
    </lineage>
</organism>
<evidence type="ECO:0000313" key="15">
    <source>
        <dbReference type="Proteomes" id="UP001299068"/>
    </source>
</evidence>
<feature type="transmembrane region" description="Helical" evidence="13">
    <location>
        <begin position="254"/>
        <end position="275"/>
    </location>
</feature>
<dbReference type="EMBL" id="JAIKTU010000005">
    <property type="protein sequence ID" value="MBY0755412.1"/>
    <property type="molecule type" value="Genomic_DNA"/>
</dbReference>
<feature type="transmembrane region" description="Helical" evidence="13">
    <location>
        <begin position="321"/>
        <end position="344"/>
    </location>
</feature>
<dbReference type="RefSeq" id="WP_221860671.1">
    <property type="nucleotide sequence ID" value="NZ_JAIKTU010000005.1"/>
</dbReference>
<name>A0ABS7KXN3_CLOSR</name>
<feature type="transmembrane region" description="Helical" evidence="13">
    <location>
        <begin position="136"/>
        <end position="160"/>
    </location>
</feature>